<dbReference type="SMART" id="SM00044">
    <property type="entry name" value="CYCc"/>
    <property type="match status" value="1"/>
</dbReference>
<evidence type="ECO:0000256" key="6">
    <source>
        <dbReference type="ARBA" id="ARBA00023239"/>
    </source>
</evidence>
<dbReference type="CDD" id="cd07302">
    <property type="entry name" value="CHD"/>
    <property type="match status" value="1"/>
</dbReference>
<dbReference type="InterPro" id="IPR001054">
    <property type="entry name" value="A/G_cyclase"/>
</dbReference>
<dbReference type="GO" id="GO:0001653">
    <property type="term" value="F:peptide receptor activity"/>
    <property type="evidence" value="ECO:0007669"/>
    <property type="project" value="TreeGrafter"/>
</dbReference>
<keyword evidence="2 8" id="KW-0812">Transmembrane</keyword>
<dbReference type="Proteomes" id="UP000694844">
    <property type="component" value="Chromosome 5"/>
</dbReference>
<gene>
    <name evidence="11" type="primary">LOC111134245</name>
</gene>
<dbReference type="GO" id="GO:0004016">
    <property type="term" value="F:adenylate cyclase activity"/>
    <property type="evidence" value="ECO:0007669"/>
    <property type="project" value="TreeGrafter"/>
</dbReference>
<feature type="domain" description="Guanylate cyclase" evidence="9">
    <location>
        <begin position="435"/>
        <end position="565"/>
    </location>
</feature>
<proteinExistence type="inferred from homology"/>
<dbReference type="PANTHER" id="PTHR11920">
    <property type="entry name" value="GUANYLYL CYCLASE"/>
    <property type="match status" value="1"/>
</dbReference>
<name>A0A8B8EDV1_CRAVI</name>
<dbReference type="Gene3D" id="6.10.250.780">
    <property type="match status" value="1"/>
</dbReference>
<dbReference type="Pfam" id="PF08376">
    <property type="entry name" value="NIT"/>
    <property type="match status" value="1"/>
</dbReference>
<dbReference type="Gene3D" id="3.30.70.1230">
    <property type="entry name" value="Nucleotide cyclase"/>
    <property type="match status" value="1"/>
</dbReference>
<evidence type="ECO:0000256" key="1">
    <source>
        <dbReference type="ARBA" id="ARBA00004370"/>
    </source>
</evidence>
<keyword evidence="3" id="KW-0547">Nucleotide-binding</keyword>
<dbReference type="GeneID" id="111134245"/>
<evidence type="ECO:0000256" key="3">
    <source>
        <dbReference type="ARBA" id="ARBA00022741"/>
    </source>
</evidence>
<organism evidence="10 11">
    <name type="scientific">Crassostrea virginica</name>
    <name type="common">Eastern oyster</name>
    <dbReference type="NCBI Taxonomy" id="6565"/>
    <lineage>
        <taxon>Eukaryota</taxon>
        <taxon>Metazoa</taxon>
        <taxon>Spiralia</taxon>
        <taxon>Lophotrochozoa</taxon>
        <taxon>Mollusca</taxon>
        <taxon>Bivalvia</taxon>
        <taxon>Autobranchia</taxon>
        <taxon>Pteriomorphia</taxon>
        <taxon>Ostreida</taxon>
        <taxon>Ostreoidea</taxon>
        <taxon>Ostreidae</taxon>
        <taxon>Crassostrea</taxon>
    </lineage>
</organism>
<dbReference type="FunFam" id="3.30.70.1230:FF:000015">
    <property type="entry name" value="Guanylate cyclase"/>
    <property type="match status" value="1"/>
</dbReference>
<dbReference type="PROSITE" id="PS50125">
    <property type="entry name" value="GUANYLATE_CYCLASE_2"/>
    <property type="match status" value="1"/>
</dbReference>
<evidence type="ECO:0000256" key="7">
    <source>
        <dbReference type="RuleBase" id="RU000405"/>
    </source>
</evidence>
<dbReference type="GO" id="GO:0004383">
    <property type="term" value="F:guanylate cyclase activity"/>
    <property type="evidence" value="ECO:0007669"/>
    <property type="project" value="TreeGrafter"/>
</dbReference>
<dbReference type="AlphaFoldDB" id="A0A8B8EDV1"/>
<evidence type="ECO:0000313" key="10">
    <source>
        <dbReference type="Proteomes" id="UP000694844"/>
    </source>
</evidence>
<reference evidence="11" key="1">
    <citation type="submission" date="2025-08" db="UniProtKB">
        <authorList>
            <consortium name="RefSeq"/>
        </authorList>
    </citation>
    <scope>IDENTIFICATION</scope>
    <source>
        <tissue evidence="11">Whole sample</tissue>
    </source>
</reference>
<keyword evidence="10" id="KW-1185">Reference proteome</keyword>
<dbReference type="PANTHER" id="PTHR11920:SF501">
    <property type="entry name" value="GUANYLATE CYCLASE 32E"/>
    <property type="match status" value="1"/>
</dbReference>
<accession>A0A8B8EDV1</accession>
<keyword evidence="4 8" id="KW-1133">Transmembrane helix</keyword>
<dbReference type="InterPro" id="IPR013587">
    <property type="entry name" value="Nitrate/nitrite_sensing"/>
</dbReference>
<dbReference type="GO" id="GO:0035556">
    <property type="term" value="P:intracellular signal transduction"/>
    <property type="evidence" value="ECO:0007669"/>
    <property type="project" value="InterPro"/>
</dbReference>
<dbReference type="GO" id="GO:0000166">
    <property type="term" value="F:nucleotide binding"/>
    <property type="evidence" value="ECO:0007669"/>
    <property type="project" value="UniProtKB-KW"/>
</dbReference>
<feature type="transmembrane region" description="Helical" evidence="8">
    <location>
        <begin position="52"/>
        <end position="71"/>
    </location>
</feature>
<dbReference type="GO" id="GO:0005886">
    <property type="term" value="C:plasma membrane"/>
    <property type="evidence" value="ECO:0007669"/>
    <property type="project" value="TreeGrafter"/>
</dbReference>
<feature type="transmembrane region" description="Helical" evidence="8">
    <location>
        <begin position="351"/>
        <end position="373"/>
    </location>
</feature>
<evidence type="ECO:0000313" key="11">
    <source>
        <dbReference type="RefSeq" id="XP_022338842.1"/>
    </source>
</evidence>
<dbReference type="SUPFAM" id="SSF55073">
    <property type="entry name" value="Nucleotide cyclase"/>
    <property type="match status" value="1"/>
</dbReference>
<comment type="similarity">
    <text evidence="7">Belongs to the adenylyl cyclase class-4/guanylyl cyclase family.</text>
</comment>
<dbReference type="RefSeq" id="XP_022338842.1">
    <property type="nucleotide sequence ID" value="XM_022483134.1"/>
</dbReference>
<keyword evidence="6 7" id="KW-0456">Lyase</keyword>
<evidence type="ECO:0000256" key="8">
    <source>
        <dbReference type="SAM" id="Phobius"/>
    </source>
</evidence>
<dbReference type="InterPro" id="IPR018297">
    <property type="entry name" value="A/G_cyclase_CS"/>
</dbReference>
<dbReference type="PROSITE" id="PS00452">
    <property type="entry name" value="GUANYLATE_CYCLASE_1"/>
    <property type="match status" value="1"/>
</dbReference>
<dbReference type="KEGG" id="cvn:111134245"/>
<keyword evidence="5 8" id="KW-0472">Membrane</keyword>
<evidence type="ECO:0000256" key="2">
    <source>
        <dbReference type="ARBA" id="ARBA00022692"/>
    </source>
</evidence>
<dbReference type="InterPro" id="IPR050401">
    <property type="entry name" value="Cyclic_nucleotide_synthase"/>
</dbReference>
<evidence type="ECO:0000256" key="5">
    <source>
        <dbReference type="ARBA" id="ARBA00023136"/>
    </source>
</evidence>
<dbReference type="GO" id="GO:0007168">
    <property type="term" value="P:receptor guanylyl cyclase signaling pathway"/>
    <property type="evidence" value="ECO:0007669"/>
    <property type="project" value="TreeGrafter"/>
</dbReference>
<dbReference type="InterPro" id="IPR029787">
    <property type="entry name" value="Nucleotide_cyclase"/>
</dbReference>
<evidence type="ECO:0000256" key="4">
    <source>
        <dbReference type="ARBA" id="ARBA00022989"/>
    </source>
</evidence>
<comment type="subcellular location">
    <subcellularLocation>
        <location evidence="1">Membrane</location>
    </subcellularLocation>
</comment>
<dbReference type="Pfam" id="PF00211">
    <property type="entry name" value="Guanylate_cyc"/>
    <property type="match status" value="1"/>
</dbReference>
<sequence>MRSGKVSPEFPNREIKSPISGKSLFSEDSHYELTQRNLLENTGSFRRVLEHWRMILVVVIPTAAMIAFSSLNLTEAIQLRKATEETISMINSAQRITDFIRALQRERGRSATFLSLTNQTNESYGLLQTAQRNTDEAFLSVVFETLSVNNSRFTKVELASILTDKRNYIGNSSVSVLETLTFYTNINNALMDNLFSDINVPDGGNLYSKLMVFVFLLRYVDLIGLQRARIAYLFTTCDFNENEFQMFKYTDGKAKSYLDIVFNYDSSIESAYRASHLDTDKYLEEVSEALWLKSYSATCRNQSESERFEHSAEWFRNISQFIDFTFIVFHNSSGLLKETISTISDKANFRFVLFISLQVIVTLTSFILLVWYISCVNRMTLRITKYASEIKTKTSELAMEKRLTEKLLYRMMPMKIAQQLRADGFVPAEEFAEATVYFSDIVGFTTLCSRSRPMQVIDLLNEVYSLFDMCIDKYDVYKVETIGDAYMVTSGIPVLNGNAHALHICNMALDIRNSMIEFKSPVHSNEVIRIRIGIHSGPCVAGVVGRKMPRYCLFGDTVNTASRMESTGEAGKIQMSFATCDIIRRYNRFHYSPRGTVKVKGKGEMMTYWLESSDYRPRVQLLC</sequence>
<dbReference type="OrthoDB" id="60033at2759"/>
<protein>
    <submittedName>
        <fullName evidence="11">Uncharacterized protein LOC111134245</fullName>
    </submittedName>
</protein>
<evidence type="ECO:0000259" key="9">
    <source>
        <dbReference type="PROSITE" id="PS50125"/>
    </source>
</evidence>